<dbReference type="PROSITE" id="PS00086">
    <property type="entry name" value="CYTOCHROME_P450"/>
    <property type="match status" value="1"/>
</dbReference>
<keyword evidence="2" id="KW-0408">Iron</keyword>
<dbReference type="Pfam" id="PF00067">
    <property type="entry name" value="p450"/>
    <property type="match status" value="1"/>
</dbReference>
<keyword evidence="2" id="KW-0560">Oxidoreductase</keyword>
<protein>
    <submittedName>
        <fullName evidence="3">Cytochrome P450</fullName>
    </submittedName>
</protein>
<keyword evidence="2" id="KW-0349">Heme</keyword>
<keyword evidence="4" id="KW-1185">Reference proteome</keyword>
<comment type="similarity">
    <text evidence="1 2">Belongs to the cytochrome P450 family.</text>
</comment>
<keyword evidence="2" id="KW-0503">Monooxygenase</keyword>
<keyword evidence="2" id="KW-0479">Metal-binding</keyword>
<evidence type="ECO:0000256" key="1">
    <source>
        <dbReference type="ARBA" id="ARBA00010617"/>
    </source>
</evidence>
<proteinExistence type="inferred from homology"/>
<dbReference type="RefSeq" id="WP_281898067.1">
    <property type="nucleotide sequence ID" value="NZ_BSDI01000019.1"/>
</dbReference>
<comment type="caution">
    <text evidence="3">The sequence shown here is derived from an EMBL/GenBank/DDBJ whole genome shotgun (WGS) entry which is preliminary data.</text>
</comment>
<dbReference type="PRINTS" id="PR00385">
    <property type="entry name" value="P450"/>
</dbReference>
<dbReference type="SUPFAM" id="SSF48264">
    <property type="entry name" value="Cytochrome P450"/>
    <property type="match status" value="1"/>
</dbReference>
<gene>
    <name evidence="3" type="ORF">Pa4123_41050</name>
</gene>
<dbReference type="PANTHER" id="PTHR46696:SF1">
    <property type="entry name" value="CYTOCHROME P450 YJIB-RELATED"/>
    <property type="match status" value="1"/>
</dbReference>
<dbReference type="Proteomes" id="UP001144280">
    <property type="component" value="Unassembled WGS sequence"/>
</dbReference>
<dbReference type="InterPro" id="IPR017972">
    <property type="entry name" value="Cyt_P450_CS"/>
</dbReference>
<dbReference type="InterPro" id="IPR002397">
    <property type="entry name" value="Cyt_P450_B"/>
</dbReference>
<dbReference type="InterPro" id="IPR036396">
    <property type="entry name" value="Cyt_P450_sf"/>
</dbReference>
<evidence type="ECO:0000313" key="3">
    <source>
        <dbReference type="EMBL" id="GLH98830.1"/>
    </source>
</evidence>
<reference evidence="3" key="1">
    <citation type="submission" date="2022-12" db="EMBL/GenBank/DDBJ databases">
        <title>New Phytohabitans aurantiacus sp. RD004123 nov., an actinomycete isolated from soil.</title>
        <authorList>
            <person name="Triningsih D.W."/>
            <person name="Harunari E."/>
            <person name="Igarashi Y."/>
        </authorList>
    </citation>
    <scope>NUCLEOTIDE SEQUENCE</scope>
    <source>
        <strain evidence="3">RD004123</strain>
    </source>
</reference>
<organism evidence="3 4">
    <name type="scientific">Phytohabitans aurantiacus</name>
    <dbReference type="NCBI Taxonomy" id="3016789"/>
    <lineage>
        <taxon>Bacteria</taxon>
        <taxon>Bacillati</taxon>
        <taxon>Actinomycetota</taxon>
        <taxon>Actinomycetes</taxon>
        <taxon>Micromonosporales</taxon>
        <taxon>Micromonosporaceae</taxon>
    </lineage>
</organism>
<sequence>MTAAQDMPATRIRHPFYVDADGINRPPGPDKHPFYTQFATSGSSLVPVIRMVQGAPVNAFLVCRYSDVKEVFRRQEIFSRAEAAAADPIDVSGTLLGMDGDEHAQVRGTIKDAFTRPAIHALRGIVERTAAGQLATMTNDRRHAELVQDFALPFTLHVISDLLGLPSQDRMRFRAWGDAFLATGGLTQQEAAQSSMEMGAYLWQQLEQRRAQATEDLLTRIATAAADQPAHVQIKLAVALVVGGWETTASSIATFVFVLHTRPYLTYASAWDYLLDHPERLDSAIAELQRLYSTSAADEMPRRVMADVELPSGARLSKGDIVIPSLDAAHRDPAVFPRPTEMDFDRTPNPHLGFGHGPHYCIGAHLGKMEVRTAIHQMLRELPDLRLAVPAAQIPWKAGHSLISPERLPIEW</sequence>
<accession>A0ABQ5QWA4</accession>
<evidence type="ECO:0000256" key="2">
    <source>
        <dbReference type="RuleBase" id="RU000461"/>
    </source>
</evidence>
<dbReference type="Gene3D" id="1.10.630.10">
    <property type="entry name" value="Cytochrome P450"/>
    <property type="match status" value="1"/>
</dbReference>
<evidence type="ECO:0000313" key="4">
    <source>
        <dbReference type="Proteomes" id="UP001144280"/>
    </source>
</evidence>
<dbReference type="PRINTS" id="PR00359">
    <property type="entry name" value="BP450"/>
</dbReference>
<dbReference type="EMBL" id="BSDI01000019">
    <property type="protein sequence ID" value="GLH98830.1"/>
    <property type="molecule type" value="Genomic_DNA"/>
</dbReference>
<dbReference type="InterPro" id="IPR001128">
    <property type="entry name" value="Cyt_P450"/>
</dbReference>
<dbReference type="PANTHER" id="PTHR46696">
    <property type="entry name" value="P450, PUTATIVE (EUROFUNG)-RELATED"/>
    <property type="match status" value="1"/>
</dbReference>
<name>A0ABQ5QWA4_9ACTN</name>